<dbReference type="AlphaFoldDB" id="A0A8B8C7W5"/>
<keyword evidence="3" id="KW-0547">Nucleotide-binding</keyword>
<feature type="chain" id="PRO_5034732698" evidence="1">
    <location>
        <begin position="20"/>
        <end position="184"/>
    </location>
</feature>
<keyword evidence="3" id="KW-0067">ATP-binding</keyword>
<accession>A0A8B8C7W5</accession>
<keyword evidence="1" id="KW-0732">Signal</keyword>
<feature type="signal peptide" evidence="1">
    <location>
        <begin position="1"/>
        <end position="19"/>
    </location>
</feature>
<gene>
    <name evidence="3" type="primary">LOC111116209</name>
</gene>
<proteinExistence type="predicted"/>
<keyword evidence="2" id="KW-1185">Reference proteome</keyword>
<dbReference type="GeneID" id="111116209"/>
<evidence type="ECO:0000313" key="2">
    <source>
        <dbReference type="Proteomes" id="UP000694844"/>
    </source>
</evidence>
<reference evidence="3" key="1">
    <citation type="submission" date="2025-08" db="UniProtKB">
        <authorList>
            <consortium name="RefSeq"/>
        </authorList>
    </citation>
    <scope>IDENTIFICATION</scope>
    <source>
        <tissue evidence="3">Whole sample</tissue>
    </source>
</reference>
<keyword evidence="3" id="KW-0378">Hydrolase</keyword>
<dbReference type="KEGG" id="cvn:111116209"/>
<dbReference type="GO" id="GO:0004386">
    <property type="term" value="F:helicase activity"/>
    <property type="evidence" value="ECO:0007669"/>
    <property type="project" value="UniProtKB-KW"/>
</dbReference>
<dbReference type="Proteomes" id="UP000694844">
    <property type="component" value="Chromosome 10"/>
</dbReference>
<dbReference type="RefSeq" id="XP_022310901.1">
    <property type="nucleotide sequence ID" value="XM_022455193.1"/>
</dbReference>
<organism evidence="2 3">
    <name type="scientific">Crassostrea virginica</name>
    <name type="common">Eastern oyster</name>
    <dbReference type="NCBI Taxonomy" id="6565"/>
    <lineage>
        <taxon>Eukaryota</taxon>
        <taxon>Metazoa</taxon>
        <taxon>Spiralia</taxon>
        <taxon>Lophotrochozoa</taxon>
        <taxon>Mollusca</taxon>
        <taxon>Bivalvia</taxon>
        <taxon>Autobranchia</taxon>
        <taxon>Pteriomorphia</taxon>
        <taxon>Ostreida</taxon>
        <taxon>Ostreoidea</taxon>
        <taxon>Ostreidae</taxon>
        <taxon>Crassostrea</taxon>
    </lineage>
</organism>
<name>A0A8B8C7W5_CRAVI</name>
<evidence type="ECO:0000256" key="1">
    <source>
        <dbReference type="SAM" id="SignalP"/>
    </source>
</evidence>
<protein>
    <submittedName>
        <fullName evidence="3">Probable ATP-dependent RNA helicase ddx42</fullName>
    </submittedName>
</protein>
<evidence type="ECO:0000313" key="3">
    <source>
        <dbReference type="RefSeq" id="XP_022310901.1"/>
    </source>
</evidence>
<sequence length="184" mass="21126">MRTFVAFVALCIVASSARTVYDKYRYQSGSSLGGSPGSRGGSYMRSSRMGGSYLGGSMYDTDSPYRTQYRGYSGNLYNNNYDDNFGLGTRMNYQDSSYPYSRMSPYSSMSSYNDNNRYNMYDYNRNGMYDYNSNNMYDYNSNYNPYRGRSGFSNYYDNNDDIYNYRNYDSVSDGYALQGGASLL</sequence>
<keyword evidence="3" id="KW-0347">Helicase</keyword>